<reference evidence="2" key="1">
    <citation type="submission" date="2022-11" db="UniProtKB">
        <authorList>
            <consortium name="WormBaseParasite"/>
        </authorList>
    </citation>
    <scope>IDENTIFICATION</scope>
</reference>
<keyword evidence="1" id="KW-1185">Reference proteome</keyword>
<dbReference type="AlphaFoldDB" id="A0A915PCE4"/>
<protein>
    <submittedName>
        <fullName evidence="2">Uncharacterized protein</fullName>
    </submittedName>
</protein>
<organism evidence="1 2">
    <name type="scientific">Setaria digitata</name>
    <dbReference type="NCBI Taxonomy" id="48799"/>
    <lineage>
        <taxon>Eukaryota</taxon>
        <taxon>Metazoa</taxon>
        <taxon>Ecdysozoa</taxon>
        <taxon>Nematoda</taxon>
        <taxon>Chromadorea</taxon>
        <taxon>Rhabditida</taxon>
        <taxon>Spirurina</taxon>
        <taxon>Spiruromorpha</taxon>
        <taxon>Filarioidea</taxon>
        <taxon>Setariidae</taxon>
        <taxon>Setaria</taxon>
    </lineage>
</organism>
<proteinExistence type="predicted"/>
<evidence type="ECO:0000313" key="2">
    <source>
        <dbReference type="WBParaSite" id="sdigi.contig10.g1134.t1"/>
    </source>
</evidence>
<sequence length="200" mass="22745">MCIAASLYFHVAVLERRRLSEVARSLDLCVSLIPMVTKEPAPWRNKAWAMIYSQVISNERFNPALALFKTAGLIRTTAGIEHAQGNLADSRNLSRVSERSRVAYVRDFIEGCECFVKLPMHGLDFRTLDQIRYGTKKLNPLPRVAVQLLKHDKSTVSEAWRYERFRNKTTAVASLDDSRNRNVSQVCEMANVLNEGDKCL</sequence>
<accession>A0A915PCE4</accession>
<name>A0A915PCE4_9BILA</name>
<evidence type="ECO:0000313" key="1">
    <source>
        <dbReference type="Proteomes" id="UP000887581"/>
    </source>
</evidence>
<dbReference type="WBParaSite" id="sdigi.contig10.g1134.t1">
    <property type="protein sequence ID" value="sdigi.contig10.g1134.t1"/>
    <property type="gene ID" value="sdigi.contig10.g1134"/>
</dbReference>
<dbReference type="Proteomes" id="UP000887581">
    <property type="component" value="Unplaced"/>
</dbReference>